<sequence>MSITDPNSKVEAPPPRPFIDPTAYPHIYQQILEDPAVYWELHDLRVVSRAFADMIDGIQCTHLVIQMTEPGTITRKSYWDEVKMLEAHGDVIRLRGEESCVDMATSEEYLVQRRITLDDITCAIRGRHIPVLWALWEDEWDSGRRQRALGLVRRNTSTVEFGIHRPPEPWAAYQFRYVGPDAVFAPDGCLRQVVHALSDSVREVRGDRNWVVDTITPRPGSRGSNLAEYIRQRLPHTAMIIHAVNGFWRAGEWENRPPMFTRALDLSVKYTFHIHYTEPDNKVNNPGMLDTLIETMAQGLWAPWTVVIADQGVPDQAWIGRHPPRLAPVYWRLQEAVLDWVRDVGQRTSPQHFGYSPYVFMARVRSILVISPDEYEQQASSRVHKEVDEVHHWWPVSIRERHEIEKGKCRREFDRRRRQREEAAAKVFASME</sequence>
<organism evidence="1 2">
    <name type="scientific">Vanrija pseudolonga</name>
    <dbReference type="NCBI Taxonomy" id="143232"/>
    <lineage>
        <taxon>Eukaryota</taxon>
        <taxon>Fungi</taxon>
        <taxon>Dikarya</taxon>
        <taxon>Basidiomycota</taxon>
        <taxon>Agaricomycotina</taxon>
        <taxon>Tremellomycetes</taxon>
        <taxon>Trichosporonales</taxon>
        <taxon>Trichosporonaceae</taxon>
        <taxon>Vanrija</taxon>
    </lineage>
</organism>
<protein>
    <submittedName>
        <fullName evidence="1">Uncharacterized protein</fullName>
    </submittedName>
</protein>
<evidence type="ECO:0000313" key="1">
    <source>
        <dbReference type="EMBL" id="WOO85321.1"/>
    </source>
</evidence>
<dbReference type="EMBL" id="CP086720">
    <property type="protein sequence ID" value="WOO85321.1"/>
    <property type="molecule type" value="Genomic_DNA"/>
</dbReference>
<name>A0AAF0YIV2_9TREE</name>
<proteinExistence type="predicted"/>
<dbReference type="RefSeq" id="XP_062631347.1">
    <property type="nucleotide sequence ID" value="XM_062775363.1"/>
</dbReference>
<dbReference type="GeneID" id="87811986"/>
<dbReference type="AlphaFoldDB" id="A0AAF0YIV2"/>
<evidence type="ECO:0000313" key="2">
    <source>
        <dbReference type="Proteomes" id="UP000827549"/>
    </source>
</evidence>
<reference evidence="1" key="1">
    <citation type="submission" date="2023-10" db="EMBL/GenBank/DDBJ databases">
        <authorList>
            <person name="Noh H."/>
        </authorList>
    </citation>
    <scope>NUCLEOTIDE SEQUENCE</scope>
    <source>
        <strain evidence="1">DUCC4014</strain>
    </source>
</reference>
<gene>
    <name evidence="1" type="ORF">LOC62_07G008822</name>
</gene>
<accession>A0AAF0YIV2</accession>
<dbReference type="Proteomes" id="UP000827549">
    <property type="component" value="Chromosome 7"/>
</dbReference>
<keyword evidence="2" id="KW-1185">Reference proteome</keyword>